<dbReference type="Gene3D" id="3.40.50.200">
    <property type="entry name" value="Peptidase S8/S53 domain"/>
    <property type="match status" value="1"/>
</dbReference>
<protein>
    <recommendedName>
        <fullName evidence="1">Peptidase S8/S53 domain-containing protein</fullName>
    </recommendedName>
</protein>
<comment type="caution">
    <text evidence="2">The sequence shown here is derived from an EMBL/GenBank/DDBJ whole genome shotgun (WGS) entry which is preliminary data.</text>
</comment>
<accession>A0AAN6VX96</accession>
<dbReference type="GO" id="GO:0006508">
    <property type="term" value="P:proteolysis"/>
    <property type="evidence" value="ECO:0007669"/>
    <property type="project" value="InterPro"/>
</dbReference>
<evidence type="ECO:0000313" key="2">
    <source>
        <dbReference type="EMBL" id="KAK4171499.1"/>
    </source>
</evidence>
<gene>
    <name evidence="2" type="ORF">QBC36DRAFT_315730</name>
</gene>
<reference evidence="2" key="1">
    <citation type="journal article" date="2023" name="Mol. Phylogenet. Evol.">
        <title>Genome-scale phylogeny and comparative genomics of the fungal order Sordariales.</title>
        <authorList>
            <person name="Hensen N."/>
            <person name="Bonometti L."/>
            <person name="Westerberg I."/>
            <person name="Brannstrom I.O."/>
            <person name="Guillou S."/>
            <person name="Cros-Aarteil S."/>
            <person name="Calhoun S."/>
            <person name="Haridas S."/>
            <person name="Kuo A."/>
            <person name="Mondo S."/>
            <person name="Pangilinan J."/>
            <person name="Riley R."/>
            <person name="LaButti K."/>
            <person name="Andreopoulos B."/>
            <person name="Lipzen A."/>
            <person name="Chen C."/>
            <person name="Yan M."/>
            <person name="Daum C."/>
            <person name="Ng V."/>
            <person name="Clum A."/>
            <person name="Steindorff A."/>
            <person name="Ohm R.A."/>
            <person name="Martin F."/>
            <person name="Silar P."/>
            <person name="Natvig D.O."/>
            <person name="Lalanne C."/>
            <person name="Gautier V."/>
            <person name="Ament-Velasquez S.L."/>
            <person name="Kruys A."/>
            <person name="Hutchinson M.I."/>
            <person name="Powell A.J."/>
            <person name="Barry K."/>
            <person name="Miller A.N."/>
            <person name="Grigoriev I.V."/>
            <person name="Debuchy R."/>
            <person name="Gladieux P."/>
            <person name="Hiltunen Thoren M."/>
            <person name="Johannesson H."/>
        </authorList>
    </citation>
    <scope>NUCLEOTIDE SEQUENCE</scope>
    <source>
        <strain evidence="2">CBS 892.96</strain>
    </source>
</reference>
<sequence length="347" mass="39000">MGEFLVSATSAASVSTLAWNRSLVELTFPSLLFVLLLEDHGSNGQNRKKFLVLLENISQSLSSINNRLKEGGCRAHEIRNRLVSVAILDTGFHFRLDEFRDLIIGNNTGDIPFAKRFSGIVGWKNFVDKSHLPSDSIVDESENHHGTIMARLFLQTMGISKVYIARVMRDTGDDGTAGRAADHSMNQAIEWAAEKWNADIISISLRLNKPSEDVRKSIIRANGRILIFASAGNTDQGPISKPVISPAATEQVFFIHAHNAFQKGSHFTPDPHPDLWNFQEKHRFKGDKVMERILTLHMMTEDQPLLKGKYIRLKPELLFQCASDKNWQRRASWNIADASKHDKEGGM</sequence>
<proteinExistence type="predicted"/>
<evidence type="ECO:0000259" key="1">
    <source>
        <dbReference type="Pfam" id="PF00082"/>
    </source>
</evidence>
<dbReference type="EMBL" id="MU866552">
    <property type="protein sequence ID" value="KAK4171499.1"/>
    <property type="molecule type" value="Genomic_DNA"/>
</dbReference>
<dbReference type="InterPro" id="IPR000209">
    <property type="entry name" value="Peptidase_S8/S53_dom"/>
</dbReference>
<keyword evidence="3" id="KW-1185">Reference proteome</keyword>
<evidence type="ECO:0000313" key="3">
    <source>
        <dbReference type="Proteomes" id="UP001302321"/>
    </source>
</evidence>
<dbReference type="GO" id="GO:0004252">
    <property type="term" value="F:serine-type endopeptidase activity"/>
    <property type="evidence" value="ECO:0007669"/>
    <property type="project" value="InterPro"/>
</dbReference>
<name>A0AAN6VX96_9PEZI</name>
<feature type="domain" description="Peptidase S8/S53" evidence="1">
    <location>
        <begin position="83"/>
        <end position="259"/>
    </location>
</feature>
<dbReference type="Pfam" id="PF00082">
    <property type="entry name" value="Peptidase_S8"/>
    <property type="match status" value="1"/>
</dbReference>
<dbReference type="InterPro" id="IPR036852">
    <property type="entry name" value="Peptidase_S8/S53_dom_sf"/>
</dbReference>
<dbReference type="Proteomes" id="UP001302321">
    <property type="component" value="Unassembled WGS sequence"/>
</dbReference>
<dbReference type="CDD" id="cd00306">
    <property type="entry name" value="Peptidases_S8_S53"/>
    <property type="match status" value="1"/>
</dbReference>
<dbReference type="SUPFAM" id="SSF52743">
    <property type="entry name" value="Subtilisin-like"/>
    <property type="match status" value="1"/>
</dbReference>
<dbReference type="AlphaFoldDB" id="A0AAN6VX96"/>
<reference evidence="2" key="2">
    <citation type="submission" date="2023-05" db="EMBL/GenBank/DDBJ databases">
        <authorList>
            <consortium name="Lawrence Berkeley National Laboratory"/>
            <person name="Steindorff A."/>
            <person name="Hensen N."/>
            <person name="Bonometti L."/>
            <person name="Westerberg I."/>
            <person name="Brannstrom I.O."/>
            <person name="Guillou S."/>
            <person name="Cros-Aarteil S."/>
            <person name="Calhoun S."/>
            <person name="Haridas S."/>
            <person name="Kuo A."/>
            <person name="Mondo S."/>
            <person name="Pangilinan J."/>
            <person name="Riley R."/>
            <person name="Labutti K."/>
            <person name="Andreopoulos B."/>
            <person name="Lipzen A."/>
            <person name="Chen C."/>
            <person name="Yanf M."/>
            <person name="Daum C."/>
            <person name="Ng V."/>
            <person name="Clum A."/>
            <person name="Ohm R."/>
            <person name="Martin F."/>
            <person name="Silar P."/>
            <person name="Natvig D."/>
            <person name="Lalanne C."/>
            <person name="Gautier V."/>
            <person name="Ament-Velasquez S.L."/>
            <person name="Kruys A."/>
            <person name="Hutchinson M.I."/>
            <person name="Powell A.J."/>
            <person name="Barry K."/>
            <person name="Miller A.N."/>
            <person name="Grigoriev I.V."/>
            <person name="Debuchy R."/>
            <person name="Gladieux P."/>
            <person name="Thoren M.H."/>
            <person name="Johannesson H."/>
        </authorList>
    </citation>
    <scope>NUCLEOTIDE SEQUENCE</scope>
    <source>
        <strain evidence="2">CBS 892.96</strain>
    </source>
</reference>
<organism evidence="2 3">
    <name type="scientific">Triangularia setosa</name>
    <dbReference type="NCBI Taxonomy" id="2587417"/>
    <lineage>
        <taxon>Eukaryota</taxon>
        <taxon>Fungi</taxon>
        <taxon>Dikarya</taxon>
        <taxon>Ascomycota</taxon>
        <taxon>Pezizomycotina</taxon>
        <taxon>Sordariomycetes</taxon>
        <taxon>Sordariomycetidae</taxon>
        <taxon>Sordariales</taxon>
        <taxon>Podosporaceae</taxon>
        <taxon>Triangularia</taxon>
    </lineage>
</organism>